<dbReference type="GO" id="GO:0005886">
    <property type="term" value="C:plasma membrane"/>
    <property type="evidence" value="ECO:0007669"/>
    <property type="project" value="UniProtKB-SubCell"/>
</dbReference>
<dbReference type="CDD" id="cd06423">
    <property type="entry name" value="CESA_like"/>
    <property type="match status" value="1"/>
</dbReference>
<evidence type="ECO:0000256" key="8">
    <source>
        <dbReference type="ARBA" id="ARBA00037904"/>
    </source>
</evidence>
<comment type="function">
    <text evidence="7">Catalyzes the glycosylation of 4,4'-diaponeurosporenoate, i.e. the esterification of glucose at the C1'' position with the carboxyl group of 4,4'-diaponeurosporenic acid, to form glycosyl-4,4'-diaponeurosporenoate. This is a step in the biosynthesis of staphyloxanthin, an orange pigment present in most staphylococci strains.</text>
</comment>
<feature type="transmembrane region" description="Helical" evidence="11">
    <location>
        <begin position="288"/>
        <end position="311"/>
    </location>
</feature>
<accession>A0A419SLV8</accession>
<dbReference type="EMBL" id="MCHY01000007">
    <property type="protein sequence ID" value="RKD25051.1"/>
    <property type="molecule type" value="Genomic_DNA"/>
</dbReference>
<evidence type="ECO:0000256" key="5">
    <source>
        <dbReference type="ARBA" id="ARBA00022746"/>
    </source>
</evidence>
<dbReference type="Proteomes" id="UP000284219">
    <property type="component" value="Unassembled WGS sequence"/>
</dbReference>
<comment type="pathway">
    <text evidence="8">Carotenoid biosynthesis; staphyloxanthin biosynthesis; staphyloxanthin from farnesyl diphosphate: step 4/5.</text>
</comment>
<keyword evidence="11" id="KW-0812">Transmembrane</keyword>
<dbReference type="InterPro" id="IPR029044">
    <property type="entry name" value="Nucleotide-diphossugar_trans"/>
</dbReference>
<keyword evidence="11" id="KW-1133">Transmembrane helix</keyword>
<feature type="transmembrane region" description="Helical" evidence="11">
    <location>
        <begin position="6"/>
        <end position="27"/>
    </location>
</feature>
<dbReference type="SUPFAM" id="SSF53448">
    <property type="entry name" value="Nucleotide-diphospho-sugar transferases"/>
    <property type="match status" value="1"/>
</dbReference>
<evidence type="ECO:0000256" key="11">
    <source>
        <dbReference type="SAM" id="Phobius"/>
    </source>
</evidence>
<comment type="subcellular location">
    <subcellularLocation>
        <location evidence="1">Cell membrane</location>
    </subcellularLocation>
</comment>
<evidence type="ECO:0000256" key="4">
    <source>
        <dbReference type="ARBA" id="ARBA00022679"/>
    </source>
</evidence>
<keyword evidence="5" id="KW-0125">Carotenoid biosynthesis</keyword>
<feature type="transmembrane region" description="Helical" evidence="11">
    <location>
        <begin position="346"/>
        <end position="368"/>
    </location>
</feature>
<reference evidence="13 14" key="1">
    <citation type="submission" date="2016-08" db="EMBL/GenBank/DDBJ databases">
        <title>Novel Firmicute Genomes.</title>
        <authorList>
            <person name="Poppleton D.I."/>
            <person name="Gribaldo S."/>
        </authorList>
    </citation>
    <scope>NUCLEOTIDE SEQUENCE [LARGE SCALE GENOMIC DNA]</scope>
    <source>
        <strain evidence="13 14">RAOx-1</strain>
    </source>
</reference>
<dbReference type="AlphaFoldDB" id="A0A419SLV8"/>
<keyword evidence="6 11" id="KW-0472">Membrane</keyword>
<evidence type="ECO:0000313" key="13">
    <source>
        <dbReference type="EMBL" id="RKD25051.1"/>
    </source>
</evidence>
<keyword evidence="14" id="KW-1185">Reference proteome</keyword>
<evidence type="ECO:0000313" key="14">
    <source>
        <dbReference type="Proteomes" id="UP000284219"/>
    </source>
</evidence>
<proteinExistence type="inferred from homology"/>
<feature type="transmembrane region" description="Helical" evidence="11">
    <location>
        <begin position="317"/>
        <end position="334"/>
    </location>
</feature>
<sequence length="390" mass="44682">MLLTSFFQLLATIIFVVWVCNFLIHWFGLKRLPRLPIVYRALRDEPFVSVIIAAKDEAPSIAQTMKRLLAQQYGKMELIVVNDRSTDQTGLIAEQTAAQATSGMAIKIIHIDHLPNGWLGKNNALQTGYKQARGDYLLFTDADARFHPDTIRSAISYTLDHQLDHLTLAPFMKARGFWLRGFVHYFMFSLSMVKWPWLPNNDRQRKSGYGIGAFNLLSRNAYEQIGKHEAIAMRPDDDLQLGAKVKQAGLKQRFLVGKQLLEVEWYPSLRDAIVGLEKNMFAGLRYSIPLLIGAILGKLIFYFLPFIAIWFATGWTLLAYGVTIGLILILYTRYTYQMSGERAIEVIVIPLLILLFLFVTIRSCLLTLNRGGMYWRGTFYTLDELRKQQK</sequence>
<keyword evidence="4" id="KW-0808">Transferase</keyword>
<name>A0A419SLV8_9BACL</name>
<evidence type="ECO:0000259" key="12">
    <source>
        <dbReference type="Pfam" id="PF00535"/>
    </source>
</evidence>
<dbReference type="GO" id="GO:0016117">
    <property type="term" value="P:carotenoid biosynthetic process"/>
    <property type="evidence" value="ECO:0007669"/>
    <property type="project" value="UniProtKB-KW"/>
</dbReference>
<dbReference type="OrthoDB" id="9800276at2"/>
<gene>
    <name evidence="13" type="ORF">BEP19_04290</name>
</gene>
<evidence type="ECO:0000256" key="10">
    <source>
        <dbReference type="ARBA" id="ARBA00040345"/>
    </source>
</evidence>
<feature type="domain" description="Glycosyltransferase 2-like" evidence="12">
    <location>
        <begin position="49"/>
        <end position="225"/>
    </location>
</feature>
<evidence type="ECO:0000256" key="7">
    <source>
        <dbReference type="ARBA" id="ARBA00037281"/>
    </source>
</evidence>
<evidence type="ECO:0000256" key="2">
    <source>
        <dbReference type="ARBA" id="ARBA00022475"/>
    </source>
</evidence>
<dbReference type="PANTHER" id="PTHR43646">
    <property type="entry name" value="GLYCOSYLTRANSFERASE"/>
    <property type="match status" value="1"/>
</dbReference>
<dbReference type="PANTHER" id="PTHR43646:SF2">
    <property type="entry name" value="GLYCOSYLTRANSFERASE 2-LIKE DOMAIN-CONTAINING PROTEIN"/>
    <property type="match status" value="1"/>
</dbReference>
<dbReference type="InterPro" id="IPR001173">
    <property type="entry name" value="Glyco_trans_2-like"/>
</dbReference>
<comment type="similarity">
    <text evidence="9">Belongs to the glycosyltransferase 2 family. CrtQ subfamily.</text>
</comment>
<evidence type="ECO:0000256" key="1">
    <source>
        <dbReference type="ARBA" id="ARBA00004236"/>
    </source>
</evidence>
<evidence type="ECO:0000256" key="3">
    <source>
        <dbReference type="ARBA" id="ARBA00022676"/>
    </source>
</evidence>
<organism evidence="13 14">
    <name type="scientific">Ammoniphilus oxalaticus</name>
    <dbReference type="NCBI Taxonomy" id="66863"/>
    <lineage>
        <taxon>Bacteria</taxon>
        <taxon>Bacillati</taxon>
        <taxon>Bacillota</taxon>
        <taxon>Bacilli</taxon>
        <taxon>Bacillales</taxon>
        <taxon>Paenibacillaceae</taxon>
        <taxon>Aneurinibacillus group</taxon>
        <taxon>Ammoniphilus</taxon>
    </lineage>
</organism>
<dbReference type="Gene3D" id="3.90.550.10">
    <property type="entry name" value="Spore Coat Polysaccharide Biosynthesis Protein SpsA, Chain A"/>
    <property type="match status" value="1"/>
</dbReference>
<keyword evidence="3" id="KW-0328">Glycosyltransferase</keyword>
<comment type="caution">
    <text evidence="13">The sequence shown here is derived from an EMBL/GenBank/DDBJ whole genome shotgun (WGS) entry which is preliminary data.</text>
</comment>
<evidence type="ECO:0000256" key="9">
    <source>
        <dbReference type="ARBA" id="ARBA00038120"/>
    </source>
</evidence>
<protein>
    <recommendedName>
        <fullName evidence="10">4,4'-diaponeurosporenoate glycosyltransferase</fullName>
    </recommendedName>
</protein>
<keyword evidence="2" id="KW-1003">Cell membrane</keyword>
<evidence type="ECO:0000256" key="6">
    <source>
        <dbReference type="ARBA" id="ARBA00023136"/>
    </source>
</evidence>
<dbReference type="GO" id="GO:0016757">
    <property type="term" value="F:glycosyltransferase activity"/>
    <property type="evidence" value="ECO:0007669"/>
    <property type="project" value="UniProtKB-KW"/>
</dbReference>
<dbReference type="Pfam" id="PF00535">
    <property type="entry name" value="Glycos_transf_2"/>
    <property type="match status" value="1"/>
</dbReference>